<feature type="domain" description="Methyltransferase type 11" evidence="1">
    <location>
        <begin position="44"/>
        <end position="137"/>
    </location>
</feature>
<dbReference type="Gene3D" id="3.40.50.150">
    <property type="entry name" value="Vaccinia Virus protein VP39"/>
    <property type="match status" value="1"/>
</dbReference>
<protein>
    <submittedName>
        <fullName evidence="2">Class I SAM-dependent methyltransferase</fullName>
    </submittedName>
</protein>
<dbReference type="EMBL" id="CP031417">
    <property type="protein sequence ID" value="AXK82527.1"/>
    <property type="molecule type" value="Genomic_DNA"/>
</dbReference>
<dbReference type="OrthoDB" id="9804312at2"/>
<dbReference type="KEGG" id="ptaw:DW352_19580"/>
<dbReference type="InterPro" id="IPR013216">
    <property type="entry name" value="Methyltransf_11"/>
</dbReference>
<dbReference type="GO" id="GO:0008757">
    <property type="term" value="F:S-adenosylmethionine-dependent methyltransferase activity"/>
    <property type="evidence" value="ECO:0007669"/>
    <property type="project" value="InterPro"/>
</dbReference>
<keyword evidence="2" id="KW-0489">Methyltransferase</keyword>
<sequence>MDRATLAAYDSAAADYAKDWHDQPPPADLHALIRLYFKKASTADIGCGSGREVDWLNANGYPAVGYDASQGLLKEARRRYPGAKFGAAALPALTPIAANSFDNVLCETVLMHLPVNEIAPSVRRLIDIVKPGGILFLSWRVTTGAAQRDDNARLYSAFDAEFVRNELRQATILLDEEVVSASSGKLVHRIVTRK</sequence>
<gene>
    <name evidence="2" type="ORF">DW352_19580</name>
</gene>
<evidence type="ECO:0000313" key="2">
    <source>
        <dbReference type="EMBL" id="AXK82527.1"/>
    </source>
</evidence>
<reference evidence="2 3" key="1">
    <citation type="submission" date="2018-07" db="EMBL/GenBank/DDBJ databases">
        <authorList>
            <person name="Quirk P.G."/>
            <person name="Krulwich T.A."/>
        </authorList>
    </citation>
    <scope>NUCLEOTIDE SEQUENCE [LARGE SCALE GENOMIC DNA]</scope>
    <source>
        <strain evidence="2 3">CC-BB4</strain>
    </source>
</reference>
<evidence type="ECO:0000259" key="1">
    <source>
        <dbReference type="Pfam" id="PF08241"/>
    </source>
</evidence>
<dbReference type="PANTHER" id="PTHR42912:SF94">
    <property type="entry name" value="METHYLTRANSFERASE TYPE 11 DOMAIN-CONTAINING PROTEIN"/>
    <property type="match status" value="1"/>
</dbReference>
<organism evidence="2 3">
    <name type="scientific">Pseudolabrys taiwanensis</name>
    <dbReference type="NCBI Taxonomy" id="331696"/>
    <lineage>
        <taxon>Bacteria</taxon>
        <taxon>Pseudomonadati</taxon>
        <taxon>Pseudomonadota</taxon>
        <taxon>Alphaproteobacteria</taxon>
        <taxon>Hyphomicrobiales</taxon>
        <taxon>Xanthobacteraceae</taxon>
        <taxon>Pseudolabrys</taxon>
    </lineage>
</organism>
<name>A0A346A030_9HYPH</name>
<dbReference type="Pfam" id="PF08241">
    <property type="entry name" value="Methyltransf_11"/>
    <property type="match status" value="1"/>
</dbReference>
<dbReference type="Proteomes" id="UP000254889">
    <property type="component" value="Chromosome"/>
</dbReference>
<dbReference type="RefSeq" id="WP_115692906.1">
    <property type="nucleotide sequence ID" value="NZ_CP031417.1"/>
</dbReference>
<dbReference type="CDD" id="cd02440">
    <property type="entry name" value="AdoMet_MTases"/>
    <property type="match status" value="1"/>
</dbReference>
<keyword evidence="3" id="KW-1185">Reference proteome</keyword>
<dbReference type="InterPro" id="IPR029063">
    <property type="entry name" value="SAM-dependent_MTases_sf"/>
</dbReference>
<keyword evidence="2" id="KW-0808">Transferase</keyword>
<proteinExistence type="predicted"/>
<dbReference type="GO" id="GO:0032259">
    <property type="term" value="P:methylation"/>
    <property type="evidence" value="ECO:0007669"/>
    <property type="project" value="UniProtKB-KW"/>
</dbReference>
<dbReference type="InterPro" id="IPR050508">
    <property type="entry name" value="Methyltransf_Superfamily"/>
</dbReference>
<dbReference type="AlphaFoldDB" id="A0A346A030"/>
<dbReference type="SUPFAM" id="SSF53335">
    <property type="entry name" value="S-adenosyl-L-methionine-dependent methyltransferases"/>
    <property type="match status" value="1"/>
</dbReference>
<accession>A0A346A030</accession>
<dbReference type="PANTHER" id="PTHR42912">
    <property type="entry name" value="METHYLTRANSFERASE"/>
    <property type="match status" value="1"/>
</dbReference>
<evidence type="ECO:0000313" key="3">
    <source>
        <dbReference type="Proteomes" id="UP000254889"/>
    </source>
</evidence>